<dbReference type="EMBL" id="CAJQZC010000005">
    <property type="protein sequence ID" value="CAG4903088.1"/>
    <property type="molecule type" value="Genomic_DNA"/>
</dbReference>
<gene>
    <name evidence="1" type="ORF">LMG31841_03184</name>
</gene>
<protein>
    <submittedName>
        <fullName evidence="1">Uncharacterized protein</fullName>
    </submittedName>
</protein>
<organism evidence="1 2">
    <name type="scientific">Paraburkholderia saeva</name>
    <dbReference type="NCBI Taxonomy" id="2777537"/>
    <lineage>
        <taxon>Bacteria</taxon>
        <taxon>Pseudomonadati</taxon>
        <taxon>Pseudomonadota</taxon>
        <taxon>Betaproteobacteria</taxon>
        <taxon>Burkholderiales</taxon>
        <taxon>Burkholderiaceae</taxon>
        <taxon>Paraburkholderia</taxon>
    </lineage>
</organism>
<comment type="caution">
    <text evidence="1">The sequence shown here is derived from an EMBL/GenBank/DDBJ whole genome shotgun (WGS) entry which is preliminary data.</text>
</comment>
<proteinExistence type="predicted"/>
<name>A0A9N8RXX2_9BURK</name>
<evidence type="ECO:0000313" key="1">
    <source>
        <dbReference type="EMBL" id="CAG4903088.1"/>
    </source>
</evidence>
<keyword evidence="2" id="KW-1185">Reference proteome</keyword>
<evidence type="ECO:0000313" key="2">
    <source>
        <dbReference type="Proteomes" id="UP000789704"/>
    </source>
</evidence>
<dbReference type="AlphaFoldDB" id="A0A9N8RXX2"/>
<reference evidence="1" key="1">
    <citation type="submission" date="2021-04" db="EMBL/GenBank/DDBJ databases">
        <authorList>
            <person name="Vanwijnsberghe S."/>
        </authorList>
    </citation>
    <scope>NUCLEOTIDE SEQUENCE</scope>
    <source>
        <strain evidence="1">LMG 31841</strain>
    </source>
</reference>
<dbReference type="Proteomes" id="UP000789704">
    <property type="component" value="Unassembled WGS sequence"/>
</dbReference>
<sequence length="209" mass="22965">MSDLHFDGATLAELRAMYEASAEGRVDDEAIDLFVRELEDCASTAPQLAAAQLPTQKERVRQFNRVAGHLMDLHEALSELDSAARGWWLKEITNALPGVGRTDVPAAAFMAQMQLLAPDLLTGLQQLQLVTQHAARTLPKAVRPERPAMFAARGVIYTFENHLLPVEAGENSFAAAALRAVLRLMDTTADEATRVGYWLQKAVGERPYP</sequence>
<dbReference type="RefSeq" id="WP_228878363.1">
    <property type="nucleotide sequence ID" value="NZ_CAJQZC010000005.1"/>
</dbReference>
<accession>A0A9N8RXX2</accession>